<gene>
    <name evidence="1" type="ORF">PIL02S_01605</name>
</gene>
<evidence type="ECO:0000313" key="1">
    <source>
        <dbReference type="EMBL" id="PYY30003.1"/>
    </source>
</evidence>
<dbReference type="RefSeq" id="WP_110757417.1">
    <property type="nucleotide sequence ID" value="NZ_PRLG01000013.1"/>
</dbReference>
<reference evidence="1 2" key="1">
    <citation type="submission" date="2018-01" db="EMBL/GenBank/DDBJ databases">
        <title>Genome sequence of the PGP bacterium Paenibacillus illinoisensis E3.</title>
        <authorList>
            <person name="Rolli E."/>
            <person name="Marasco R."/>
            <person name="Bessem C."/>
            <person name="Michoud G."/>
            <person name="Gaiarsa S."/>
            <person name="Borin S."/>
            <person name="Daffonchio D."/>
        </authorList>
    </citation>
    <scope>NUCLEOTIDE SEQUENCE [LARGE SCALE GENOMIC DNA]</scope>
    <source>
        <strain evidence="1 2">E3</strain>
    </source>
</reference>
<evidence type="ECO:0000313" key="2">
    <source>
        <dbReference type="Proteomes" id="UP000247459"/>
    </source>
</evidence>
<dbReference type="AlphaFoldDB" id="A0A2W0CAD0"/>
<sequence>MKTIEEFLTSDWYKKVTAELVQLKPDIKFVEHASYEAEFLMDSFRERMYALHGFGISSPAEEECVQWILEQWTQDKENIMSYVVARLTFSEQLDDDPDGEFREGEELDEGDKSEVVEILGFTRSVIADTVIEYDLVKNHPKLLTEYFKRTRIPGAAKFTSQIKKVYASIKN</sequence>
<proteinExistence type="predicted"/>
<comment type="caution">
    <text evidence="1">The sequence shown here is derived from an EMBL/GenBank/DDBJ whole genome shotgun (WGS) entry which is preliminary data.</text>
</comment>
<dbReference type="EMBL" id="PRLG01000013">
    <property type="protein sequence ID" value="PYY30003.1"/>
    <property type="molecule type" value="Genomic_DNA"/>
</dbReference>
<organism evidence="1 2">
    <name type="scientific">Paenibacillus illinoisensis</name>
    <dbReference type="NCBI Taxonomy" id="59845"/>
    <lineage>
        <taxon>Bacteria</taxon>
        <taxon>Bacillati</taxon>
        <taxon>Bacillota</taxon>
        <taxon>Bacilli</taxon>
        <taxon>Bacillales</taxon>
        <taxon>Paenibacillaceae</taxon>
        <taxon>Paenibacillus</taxon>
    </lineage>
</organism>
<dbReference type="Proteomes" id="UP000247459">
    <property type="component" value="Unassembled WGS sequence"/>
</dbReference>
<accession>A0A2W0CAD0</accession>
<dbReference type="OrthoDB" id="2661010at2"/>
<protein>
    <submittedName>
        <fullName evidence="1">Uncharacterized protein</fullName>
    </submittedName>
</protein>
<name>A0A2W0CAD0_9BACL</name>